<evidence type="ECO:0000313" key="10">
    <source>
        <dbReference type="EMBL" id="OAE49117.1"/>
    </source>
</evidence>
<evidence type="ECO:0000256" key="3">
    <source>
        <dbReference type="ARBA" id="ARBA00022553"/>
    </source>
</evidence>
<keyword evidence="4" id="KW-0808">Transferase</keyword>
<dbReference type="AlphaFoldDB" id="A0A176XHC3"/>
<protein>
    <recommendedName>
        <fullName evidence="2">histidine kinase</fullName>
        <ecNumber evidence="2">2.7.13.3</ecNumber>
    </recommendedName>
</protein>
<feature type="domain" description="Response regulatory" evidence="9">
    <location>
        <begin position="537"/>
        <end position="647"/>
    </location>
</feature>
<dbReference type="PANTHER" id="PTHR41523">
    <property type="entry name" value="TWO-COMPONENT SYSTEM SENSOR PROTEIN"/>
    <property type="match status" value="1"/>
</dbReference>
<evidence type="ECO:0000259" key="9">
    <source>
        <dbReference type="PROSITE" id="PS50110"/>
    </source>
</evidence>
<dbReference type="SMART" id="SM00065">
    <property type="entry name" value="GAF"/>
    <property type="match status" value="1"/>
</dbReference>
<dbReference type="Gene3D" id="3.30.450.40">
    <property type="match status" value="1"/>
</dbReference>
<dbReference type="GO" id="GO:0005524">
    <property type="term" value="F:ATP binding"/>
    <property type="evidence" value="ECO:0007669"/>
    <property type="project" value="UniProtKB-KW"/>
</dbReference>
<evidence type="ECO:0000256" key="6">
    <source>
        <dbReference type="ARBA" id="ARBA00022777"/>
    </source>
</evidence>
<name>A0A176XHC3_AGRTU</name>
<dbReference type="SUPFAM" id="SSF55781">
    <property type="entry name" value="GAF domain-like"/>
    <property type="match status" value="1"/>
</dbReference>
<comment type="caution">
    <text evidence="10">The sequence shown here is derived from an EMBL/GenBank/DDBJ whole genome shotgun (WGS) entry which is preliminary data.</text>
</comment>
<dbReference type="Pfam" id="PF07536">
    <property type="entry name" value="HWE_HK"/>
    <property type="match status" value="1"/>
</dbReference>
<dbReference type="SMART" id="SM00448">
    <property type="entry name" value="REC"/>
    <property type="match status" value="1"/>
</dbReference>
<keyword evidence="3 8" id="KW-0597">Phosphoprotein</keyword>
<dbReference type="Pfam" id="PF13185">
    <property type="entry name" value="GAF_2"/>
    <property type="match status" value="1"/>
</dbReference>
<dbReference type="SUPFAM" id="SSF52172">
    <property type="entry name" value="CheY-like"/>
    <property type="match status" value="1"/>
</dbReference>
<dbReference type="InterPro" id="IPR001789">
    <property type="entry name" value="Sig_transdc_resp-reg_receiver"/>
</dbReference>
<sequence length="650" mass="70433">MNADASVCEVGHERQMHGSSARFWLEAQRKAFEASFAGSPITEVLDLIIIATTTAMGAGARSLFYFEGDATGGGDGIEDAAILRFPVISRDGQRLATYVVSPPVMRELTGDEVSGIELMAHTAALIMSRDAEERTHIETRNELQTELDDAELLRQLSLELADQKDENSLYRKLVAAAAKIMKSDVCTVQIFHPERGPAGELQMLASVGLNEEDVKYWQWVKGDSGCTCGEVLRTGRRAIAEDVANCEFMAGTHDRDVLLAGGIRAGQSTPLVNRDGRLVGMISTHWGELHRPTERQLRMLDLIARPAADLIERRRAADTQRLLMNELNHRVKNTLAVVQAMAQRTFAKTSDPREFSRSFGGRVQSLARTHELLSVKGWQAADLHDLVRAEVLSGFGLEARLVVDGPSVPLDPQMALHVAMVVHEMTTNAIKYGALSVAVGTVRLAWWVSDDRLEMRWTEMGGPSVSAAHKSGFGSTLITQSAKGMGGEAVMTSRPEGVTWTVSLPYAYGKKERLPVKAPDAAPGGSRVSASDLRGKRVLVVEDEPLIGLDIVAALEDVGATVTGPAATIDEACSLIERGSFDAALVDANLHGQPVGRVAESLAQRGVPFAFATGYDRDGLPQGFKDILILRKPSSSEQIISIVTRLLPSR</sequence>
<keyword evidence="5" id="KW-0547">Nucleotide-binding</keyword>
<dbReference type="EC" id="2.7.13.3" evidence="2"/>
<gene>
    <name evidence="10" type="ORF">A7J57_00350</name>
</gene>
<dbReference type="EMBL" id="LXPS01000003">
    <property type="protein sequence ID" value="OAE49117.1"/>
    <property type="molecule type" value="Genomic_DNA"/>
</dbReference>
<evidence type="ECO:0000313" key="11">
    <source>
        <dbReference type="Proteomes" id="UP000077098"/>
    </source>
</evidence>
<evidence type="ECO:0000256" key="5">
    <source>
        <dbReference type="ARBA" id="ARBA00022741"/>
    </source>
</evidence>
<keyword evidence="6" id="KW-0418">Kinase</keyword>
<dbReference type="InterPro" id="IPR011102">
    <property type="entry name" value="Sig_transdc_His_kinase_HWE"/>
</dbReference>
<accession>A0A176XHC3</accession>
<reference evidence="10 11" key="1">
    <citation type="submission" date="2016-05" db="EMBL/GenBank/DDBJ databases">
        <authorList>
            <person name="Lavstsen T."/>
            <person name="Jespersen J.S."/>
        </authorList>
    </citation>
    <scope>NUCLEOTIDE SEQUENCE [LARGE SCALE GENOMIC DNA]</scope>
    <source>
        <strain evidence="10 11">KCJ1736</strain>
    </source>
</reference>
<evidence type="ECO:0000256" key="4">
    <source>
        <dbReference type="ARBA" id="ARBA00022679"/>
    </source>
</evidence>
<dbReference type="Proteomes" id="UP000077098">
    <property type="component" value="Unassembled WGS sequence"/>
</dbReference>
<dbReference type="SMART" id="SM00911">
    <property type="entry name" value="HWE_HK"/>
    <property type="match status" value="1"/>
</dbReference>
<dbReference type="InterPro" id="IPR029016">
    <property type="entry name" value="GAF-like_dom_sf"/>
</dbReference>
<dbReference type="InterPro" id="IPR011006">
    <property type="entry name" value="CheY-like_superfamily"/>
</dbReference>
<evidence type="ECO:0000256" key="8">
    <source>
        <dbReference type="PROSITE-ProRule" id="PRU00169"/>
    </source>
</evidence>
<dbReference type="InterPro" id="IPR036890">
    <property type="entry name" value="HATPase_C_sf"/>
</dbReference>
<keyword evidence="7" id="KW-0067">ATP-binding</keyword>
<dbReference type="GO" id="GO:0000160">
    <property type="term" value="P:phosphorelay signal transduction system"/>
    <property type="evidence" value="ECO:0007669"/>
    <property type="project" value="InterPro"/>
</dbReference>
<evidence type="ECO:0000256" key="7">
    <source>
        <dbReference type="ARBA" id="ARBA00022840"/>
    </source>
</evidence>
<comment type="catalytic activity">
    <reaction evidence="1">
        <text>ATP + protein L-histidine = ADP + protein N-phospho-L-histidine.</text>
        <dbReference type="EC" id="2.7.13.3"/>
    </reaction>
</comment>
<proteinExistence type="predicted"/>
<dbReference type="Gene3D" id="3.30.565.10">
    <property type="entry name" value="Histidine kinase-like ATPase, C-terminal domain"/>
    <property type="match status" value="1"/>
</dbReference>
<dbReference type="InterPro" id="IPR003018">
    <property type="entry name" value="GAF"/>
</dbReference>
<organism evidence="10 11">
    <name type="scientific">Agrobacterium tumefaciens</name>
    <dbReference type="NCBI Taxonomy" id="358"/>
    <lineage>
        <taxon>Bacteria</taxon>
        <taxon>Pseudomonadati</taxon>
        <taxon>Pseudomonadota</taxon>
        <taxon>Alphaproteobacteria</taxon>
        <taxon>Hyphomicrobiales</taxon>
        <taxon>Rhizobiaceae</taxon>
        <taxon>Rhizobium/Agrobacterium group</taxon>
        <taxon>Agrobacterium</taxon>
        <taxon>Agrobacterium tumefaciens complex</taxon>
    </lineage>
</organism>
<dbReference type="PANTHER" id="PTHR41523:SF7">
    <property type="entry name" value="HISTIDINE KINASE"/>
    <property type="match status" value="1"/>
</dbReference>
<evidence type="ECO:0000256" key="1">
    <source>
        <dbReference type="ARBA" id="ARBA00000085"/>
    </source>
</evidence>
<evidence type="ECO:0000256" key="2">
    <source>
        <dbReference type="ARBA" id="ARBA00012438"/>
    </source>
</evidence>
<dbReference type="PROSITE" id="PS50110">
    <property type="entry name" value="RESPONSE_REGULATORY"/>
    <property type="match status" value="1"/>
</dbReference>
<dbReference type="SUPFAM" id="SSF55874">
    <property type="entry name" value="ATPase domain of HSP90 chaperone/DNA topoisomerase II/histidine kinase"/>
    <property type="match status" value="1"/>
</dbReference>
<dbReference type="Gene3D" id="3.40.50.2300">
    <property type="match status" value="1"/>
</dbReference>
<feature type="modified residue" description="4-aspartylphosphate" evidence="8">
    <location>
        <position position="587"/>
    </location>
</feature>
<dbReference type="GO" id="GO:0004673">
    <property type="term" value="F:protein histidine kinase activity"/>
    <property type="evidence" value="ECO:0007669"/>
    <property type="project" value="UniProtKB-EC"/>
</dbReference>